<reference evidence="3" key="1">
    <citation type="submission" date="2016-10" db="EMBL/GenBank/DDBJ databases">
        <title>Sequence of Gallionella enrichment culture.</title>
        <authorList>
            <person name="Poehlein A."/>
            <person name="Muehling M."/>
            <person name="Daniel R."/>
        </authorList>
    </citation>
    <scope>NUCLEOTIDE SEQUENCE</scope>
</reference>
<protein>
    <submittedName>
        <fullName evidence="3">Anti-sigma-L factor RslA</fullName>
    </submittedName>
</protein>
<dbReference type="Gene3D" id="1.10.10.1320">
    <property type="entry name" value="Anti-sigma factor, zinc-finger domain"/>
    <property type="match status" value="1"/>
</dbReference>
<accession>A0A1J5R4A1</accession>
<dbReference type="AlphaFoldDB" id="A0A1J5R4A1"/>
<evidence type="ECO:0000313" key="3">
    <source>
        <dbReference type="EMBL" id="OIQ84547.1"/>
    </source>
</evidence>
<proteinExistence type="predicted"/>
<dbReference type="InterPro" id="IPR027383">
    <property type="entry name" value="Znf_put"/>
</dbReference>
<feature type="domain" description="Putative zinc-finger" evidence="2">
    <location>
        <begin position="14"/>
        <end position="38"/>
    </location>
</feature>
<keyword evidence="1" id="KW-0472">Membrane</keyword>
<dbReference type="EMBL" id="MLJW01000610">
    <property type="protein sequence ID" value="OIQ84547.1"/>
    <property type="molecule type" value="Genomic_DNA"/>
</dbReference>
<feature type="transmembrane region" description="Helical" evidence="1">
    <location>
        <begin position="89"/>
        <end position="109"/>
    </location>
</feature>
<dbReference type="Pfam" id="PF13490">
    <property type="entry name" value="zf-HC2"/>
    <property type="match status" value="1"/>
</dbReference>
<evidence type="ECO:0000256" key="1">
    <source>
        <dbReference type="SAM" id="Phobius"/>
    </source>
</evidence>
<dbReference type="InterPro" id="IPR041916">
    <property type="entry name" value="Anti_sigma_zinc_sf"/>
</dbReference>
<keyword evidence="1" id="KW-0812">Transmembrane</keyword>
<name>A0A1J5R4A1_9ZZZZ</name>
<organism evidence="3">
    <name type="scientific">mine drainage metagenome</name>
    <dbReference type="NCBI Taxonomy" id="410659"/>
    <lineage>
        <taxon>unclassified sequences</taxon>
        <taxon>metagenomes</taxon>
        <taxon>ecological metagenomes</taxon>
    </lineage>
</organism>
<keyword evidence="1" id="KW-1133">Transmembrane helix</keyword>
<sequence>MTTRPDPFEHDDAAYVLGLLSDEEDAAFVAHLATCVECTERVRQLAGLPAAPAGLTERDLDEPVASPVPAPLLPGLLRRAAVAGRRRRWMVGALTGVAAAGLVALVLVVSPLTHAPHAGAEPVAMTAVTATPLTATATLQDVPWGTRIELNCRYTVSSSWSSDATYRLQAVDRNGVVHDLGTWTAHAGAEVTFTSGTDLPRADLAAVQITLPDGTPVLRLTS</sequence>
<comment type="caution">
    <text evidence="3">The sequence shown here is derived from an EMBL/GenBank/DDBJ whole genome shotgun (WGS) entry which is preliminary data.</text>
</comment>
<gene>
    <name evidence="3" type="primary">rslA</name>
    <name evidence="3" type="ORF">GALL_336410</name>
</gene>
<evidence type="ECO:0000259" key="2">
    <source>
        <dbReference type="Pfam" id="PF13490"/>
    </source>
</evidence>